<keyword evidence="2" id="KW-0479">Metal-binding</keyword>
<name>A0ABQ5IT23_9ASTR</name>
<evidence type="ECO:0000256" key="4">
    <source>
        <dbReference type="ARBA" id="ARBA00022801"/>
    </source>
</evidence>
<keyword evidence="12" id="KW-1185">Reference proteome</keyword>
<dbReference type="InterPro" id="IPR025724">
    <property type="entry name" value="GAG-pre-integrase_dom"/>
</dbReference>
<keyword evidence="1" id="KW-0540">Nuclease</keyword>
<accession>A0ABQ5IT23</accession>
<organism evidence="11 12">
    <name type="scientific">Tanacetum coccineum</name>
    <dbReference type="NCBI Taxonomy" id="301880"/>
    <lineage>
        <taxon>Eukaryota</taxon>
        <taxon>Viridiplantae</taxon>
        <taxon>Streptophyta</taxon>
        <taxon>Embryophyta</taxon>
        <taxon>Tracheophyta</taxon>
        <taxon>Spermatophyta</taxon>
        <taxon>Magnoliopsida</taxon>
        <taxon>eudicotyledons</taxon>
        <taxon>Gunneridae</taxon>
        <taxon>Pentapetalae</taxon>
        <taxon>asterids</taxon>
        <taxon>campanulids</taxon>
        <taxon>Asterales</taxon>
        <taxon>Asteraceae</taxon>
        <taxon>Asteroideae</taxon>
        <taxon>Anthemideae</taxon>
        <taxon>Anthemidinae</taxon>
        <taxon>Tanacetum</taxon>
    </lineage>
</organism>
<evidence type="ECO:0000256" key="7">
    <source>
        <dbReference type="ARBA" id="ARBA00022918"/>
    </source>
</evidence>
<proteinExistence type="predicted"/>
<keyword evidence="8" id="KW-0239">DNA-directed DNA polymerase</keyword>
<dbReference type="Pfam" id="PF13976">
    <property type="entry name" value="gag_pre-integrs"/>
    <property type="match status" value="1"/>
</dbReference>
<gene>
    <name evidence="11" type="ORF">Tco_1113314</name>
</gene>
<dbReference type="PANTHER" id="PTHR42648">
    <property type="entry name" value="TRANSPOSASE, PUTATIVE-RELATED"/>
    <property type="match status" value="1"/>
</dbReference>
<dbReference type="PANTHER" id="PTHR42648:SF11">
    <property type="entry name" value="TRANSPOSON TY4-P GAG-POL POLYPROTEIN"/>
    <property type="match status" value="1"/>
</dbReference>
<keyword evidence="5" id="KW-0460">Magnesium</keyword>
<keyword evidence="4" id="KW-0378">Hydrolase</keyword>
<dbReference type="Proteomes" id="UP001151760">
    <property type="component" value="Unassembled WGS sequence"/>
</dbReference>
<keyword evidence="3" id="KW-0255">Endonuclease</keyword>
<evidence type="ECO:0000256" key="2">
    <source>
        <dbReference type="ARBA" id="ARBA00022723"/>
    </source>
</evidence>
<evidence type="ECO:0000256" key="1">
    <source>
        <dbReference type="ARBA" id="ARBA00022722"/>
    </source>
</evidence>
<feature type="domain" description="GAG-pre-integrase" evidence="10">
    <location>
        <begin position="192"/>
        <end position="264"/>
    </location>
</feature>
<comment type="caution">
    <text evidence="11">The sequence shown here is derived from an EMBL/GenBank/DDBJ whole genome shotgun (WGS) entry which is preliminary data.</text>
</comment>
<reference evidence="11" key="1">
    <citation type="journal article" date="2022" name="Int. J. Mol. Sci.">
        <title>Draft Genome of Tanacetum Coccineum: Genomic Comparison of Closely Related Tanacetum-Family Plants.</title>
        <authorList>
            <person name="Yamashiro T."/>
            <person name="Shiraishi A."/>
            <person name="Nakayama K."/>
            <person name="Satake H."/>
        </authorList>
    </citation>
    <scope>NUCLEOTIDE SEQUENCE</scope>
</reference>
<protein>
    <submittedName>
        <fullName evidence="11">Ribonuclease H-like domain-containing protein</fullName>
    </submittedName>
</protein>
<evidence type="ECO:0000313" key="11">
    <source>
        <dbReference type="EMBL" id="GJU02976.1"/>
    </source>
</evidence>
<evidence type="ECO:0000259" key="10">
    <source>
        <dbReference type="Pfam" id="PF13976"/>
    </source>
</evidence>
<keyword evidence="7" id="KW-0695">RNA-directed DNA polymerase</keyword>
<dbReference type="InterPro" id="IPR039537">
    <property type="entry name" value="Retrotran_Ty1/copia-like"/>
</dbReference>
<evidence type="ECO:0000256" key="9">
    <source>
        <dbReference type="ARBA" id="ARBA00023172"/>
    </source>
</evidence>
<evidence type="ECO:0000256" key="3">
    <source>
        <dbReference type="ARBA" id="ARBA00022759"/>
    </source>
</evidence>
<evidence type="ECO:0000313" key="12">
    <source>
        <dbReference type="Proteomes" id="UP001151760"/>
    </source>
</evidence>
<evidence type="ECO:0000256" key="8">
    <source>
        <dbReference type="ARBA" id="ARBA00022932"/>
    </source>
</evidence>
<keyword evidence="8" id="KW-0808">Transferase</keyword>
<keyword evidence="9" id="KW-0233">DNA recombination</keyword>
<evidence type="ECO:0000256" key="6">
    <source>
        <dbReference type="ARBA" id="ARBA00022908"/>
    </source>
</evidence>
<keyword evidence="8" id="KW-0548">Nucleotidyltransferase</keyword>
<evidence type="ECO:0000256" key="5">
    <source>
        <dbReference type="ARBA" id="ARBA00022842"/>
    </source>
</evidence>
<sequence>MKSDDARFIEDQFLISNIVEVVSTTRPVCTARPSVSTARPVCIDRPSVSTARPVCTARPSVSTARPVYATRPIYPRMDNVRPRGSCSPIKRAVVNTGKGKLDTDLKKSRWVWRPKGNYLDHVSKDSGSFMLKKVEAIQRSYELKFNLFSVSQMCDKKNSVLFTESECLILSPSFKLLDESQVVLRAPRKDDVYSLDLKNIVPSGGITCLYANATADESKLWHRRLGHVNFKNINKLVKGHLVRGLPSKVFVNDHTCVACKKGKQHKASCKAKLERIIRKPLELLHMDLFGPVSVESINKKRNSYSVSVEIRLMWYEDKDYSKDGCSSCNTAKAGNREAAKE</sequence>
<reference evidence="11" key="2">
    <citation type="submission" date="2022-01" db="EMBL/GenBank/DDBJ databases">
        <authorList>
            <person name="Yamashiro T."/>
            <person name="Shiraishi A."/>
            <person name="Satake H."/>
            <person name="Nakayama K."/>
        </authorList>
    </citation>
    <scope>NUCLEOTIDE SEQUENCE</scope>
</reference>
<dbReference type="EMBL" id="BQNB010021109">
    <property type="protein sequence ID" value="GJU02976.1"/>
    <property type="molecule type" value="Genomic_DNA"/>
</dbReference>
<keyword evidence="6" id="KW-0229">DNA integration</keyword>